<name>A0A0M4RN58_9MICC</name>
<evidence type="ECO:0000313" key="3">
    <source>
        <dbReference type="Proteomes" id="UP000062833"/>
    </source>
</evidence>
<protein>
    <submittedName>
        <fullName evidence="2">Uncharacterized protein</fullName>
    </submittedName>
</protein>
<evidence type="ECO:0000313" key="2">
    <source>
        <dbReference type="EMBL" id="ALE91663.1"/>
    </source>
</evidence>
<dbReference type="SUPFAM" id="SSF63829">
    <property type="entry name" value="Calcium-dependent phosphotriesterase"/>
    <property type="match status" value="1"/>
</dbReference>
<organism evidence="2 3">
    <name type="scientific">Arthrobacter alpinus</name>
    <dbReference type="NCBI Taxonomy" id="656366"/>
    <lineage>
        <taxon>Bacteria</taxon>
        <taxon>Bacillati</taxon>
        <taxon>Actinomycetota</taxon>
        <taxon>Actinomycetes</taxon>
        <taxon>Micrococcales</taxon>
        <taxon>Micrococcaceae</taxon>
        <taxon>Arthrobacter</taxon>
    </lineage>
</organism>
<reference evidence="3" key="1">
    <citation type="submission" date="2015-09" db="EMBL/GenBank/DDBJ databases">
        <title>Complete genome of Arthrobacter alpinus strain R3.8.</title>
        <authorList>
            <person name="See-Too W.S."/>
            <person name="Chan K.G."/>
        </authorList>
    </citation>
    <scope>NUCLEOTIDE SEQUENCE [LARGE SCALE GENOMIC DNA]</scope>
    <source>
        <strain evidence="3">R3.8</strain>
    </source>
</reference>
<dbReference type="EMBL" id="CP012677">
    <property type="protein sequence ID" value="ALE91663.1"/>
    <property type="molecule type" value="Genomic_DNA"/>
</dbReference>
<dbReference type="KEGG" id="aaq:AOC05_03805"/>
<proteinExistence type="predicted"/>
<evidence type="ECO:0000256" key="1">
    <source>
        <dbReference type="SAM" id="MobiDB-lite"/>
    </source>
</evidence>
<accession>A0A0M4RN58</accession>
<gene>
    <name evidence="2" type="ORF">AOC05_03805</name>
</gene>
<dbReference type="PATRIC" id="fig|656366.3.peg.831"/>
<keyword evidence="3" id="KW-1185">Reference proteome</keyword>
<dbReference type="AlphaFoldDB" id="A0A0M4RN58"/>
<feature type="region of interest" description="Disordered" evidence="1">
    <location>
        <begin position="1"/>
        <end position="31"/>
    </location>
</feature>
<sequence>MFVTTGPALAHSGNQSGGHHGHNPYPPPATEVASQLISPLKVAFGPHGNYLVAEAFAGQLRSISPPGAKTVVVSAPGQEIAGVSYGFGTTYYFNNDQRRRS</sequence>
<dbReference type="Proteomes" id="UP000062833">
    <property type="component" value="Chromosome"/>
</dbReference>